<evidence type="ECO:0000256" key="2">
    <source>
        <dbReference type="ARBA" id="ARBA00022630"/>
    </source>
</evidence>
<dbReference type="PRINTS" id="PR00469">
    <property type="entry name" value="PNDRDTASEII"/>
</dbReference>
<evidence type="ECO:0000256" key="7">
    <source>
        <dbReference type="ARBA" id="ARBA00047685"/>
    </source>
</evidence>
<dbReference type="InterPro" id="IPR009051">
    <property type="entry name" value="Helical_ferredxn"/>
</dbReference>
<dbReference type="GO" id="GO:0004159">
    <property type="term" value="F:dihydropyrimidine dehydrogenase (NAD+) activity"/>
    <property type="evidence" value="ECO:0007669"/>
    <property type="project" value="UniProtKB-EC"/>
</dbReference>
<evidence type="ECO:0000256" key="9">
    <source>
        <dbReference type="ARBA" id="ARBA00049578"/>
    </source>
</evidence>
<dbReference type="Gene3D" id="1.10.1060.10">
    <property type="entry name" value="Alpha-helical ferredoxin"/>
    <property type="match status" value="1"/>
</dbReference>
<evidence type="ECO:0000259" key="12">
    <source>
        <dbReference type="PROSITE" id="PS51379"/>
    </source>
</evidence>
<protein>
    <recommendedName>
        <fullName evidence="11">dihydrouracil dehydrogenase (NAD(+))</fullName>
        <ecNumber evidence="11">1.3.1.1</ecNumber>
    </recommendedName>
    <alternativeName>
        <fullName evidence="6">Dihydrothymine dehydrogenase</fullName>
    </alternativeName>
    <alternativeName>
        <fullName evidence="5">Dihydrouracil dehydrogenase</fullName>
    </alternativeName>
</protein>
<dbReference type="InterPro" id="IPR023753">
    <property type="entry name" value="FAD/NAD-binding_dom"/>
</dbReference>
<comment type="cofactor">
    <cofactor evidence="1">
        <name>FMN</name>
        <dbReference type="ChEBI" id="CHEBI:58210"/>
    </cofactor>
</comment>
<dbReference type="AlphaFoldDB" id="A0A7V7PKW9"/>
<dbReference type="GO" id="GO:0051536">
    <property type="term" value="F:iron-sulfur cluster binding"/>
    <property type="evidence" value="ECO:0007669"/>
    <property type="project" value="InterPro"/>
</dbReference>
<organism evidence="13 14">
    <name type="scientific">Plantimonas leprariae</name>
    <dbReference type="NCBI Taxonomy" id="2615207"/>
    <lineage>
        <taxon>Bacteria</taxon>
        <taxon>Pseudomonadati</taxon>
        <taxon>Pseudomonadota</taxon>
        <taxon>Alphaproteobacteria</taxon>
        <taxon>Hyphomicrobiales</taxon>
        <taxon>Aurantimonadaceae</taxon>
        <taxon>Plantimonas</taxon>
    </lineage>
</organism>
<comment type="caution">
    <text evidence="13">The sequence shown here is derived from an EMBL/GenBank/DDBJ whole genome shotgun (WGS) entry which is preliminary data.</text>
</comment>
<accession>A0A7V7PKW9</accession>
<evidence type="ECO:0000256" key="3">
    <source>
        <dbReference type="ARBA" id="ARBA00022643"/>
    </source>
</evidence>
<reference evidence="13 14" key="1">
    <citation type="submission" date="2019-09" db="EMBL/GenBank/DDBJ databases">
        <title>YIM 132180 draft genome.</title>
        <authorList>
            <person name="Zhang K."/>
        </authorList>
    </citation>
    <scope>NUCLEOTIDE SEQUENCE [LARGE SCALE GENOMIC DNA]</scope>
    <source>
        <strain evidence="13 14">YIM 132180</strain>
    </source>
</reference>
<dbReference type="PRINTS" id="PR00368">
    <property type="entry name" value="FADPNR"/>
</dbReference>
<feature type="domain" description="4Fe-4S ferredoxin-type" evidence="12">
    <location>
        <begin position="35"/>
        <end position="65"/>
    </location>
</feature>
<evidence type="ECO:0000313" key="14">
    <source>
        <dbReference type="Proteomes" id="UP000432089"/>
    </source>
</evidence>
<dbReference type="PANTHER" id="PTHR43073">
    <property type="entry name" value="DIHYDROPYRIMIDINE DEHYDROGENASE [NADP(+)]"/>
    <property type="match status" value="1"/>
</dbReference>
<gene>
    <name evidence="13" type="ORF">F6X38_20900</name>
</gene>
<keyword evidence="14" id="KW-1185">Reference proteome</keyword>
<evidence type="ECO:0000256" key="8">
    <source>
        <dbReference type="ARBA" id="ARBA00048792"/>
    </source>
</evidence>
<keyword evidence="3" id="KW-0288">FMN</keyword>
<sequence length="458" mass="48031">MSETIPFTPDIAAGRLGSDALSRNFDDLHPPLERHEALVESDRCYFCHDAPCMDACPTSIDVPLFIRQIGAGNPTGAAKTILAANIFGGMCARVCPTETLCEEACVREAAEGKPVKIGMLQRYATDHLLEGGAHPFIRAPETGRRVAVVGAGPAGLSCAHRLAMLGHSVTVFDAKPKAGGLNEYGIAAYKATRNFAQGEVDFILGIGGIELRQGQALGRDLHLGDLARDYDAVFLGLGLAGVNALGGEGEGHGGNHDAVAWIAELRQTAELGSLPVGRRVVVIGGGMTAVDAAVQAKGLGAEEVTIAYRRGQEAMNASRYEQELAQKKGVAIRCNLQPKRILASGGHVTGIELERTRIEDGRLVGTGETVTIEADQVFKAIGQSFAPDGVSAEAAALELERGRIRVDARRRTSMAGVWAGGDCISDGDDLTVVAVEDGKVAAKDIHAVLTGATRLAAE</sequence>
<name>A0A7V7PKW9_9HYPH</name>
<dbReference type="Pfam" id="PF14691">
    <property type="entry name" value="Fer4_20"/>
    <property type="match status" value="1"/>
</dbReference>
<dbReference type="Pfam" id="PF07992">
    <property type="entry name" value="Pyr_redox_2"/>
    <property type="match status" value="1"/>
</dbReference>
<keyword evidence="4" id="KW-0560">Oxidoreductase</keyword>
<dbReference type="Gene3D" id="3.50.50.60">
    <property type="entry name" value="FAD/NAD(P)-binding domain"/>
    <property type="match status" value="2"/>
</dbReference>
<comment type="catalytic activity">
    <reaction evidence="7">
        <text>5,6-dihydrothymine + NAD(+) = thymine + NADH + H(+)</text>
        <dbReference type="Rhea" id="RHEA:28791"/>
        <dbReference type="ChEBI" id="CHEBI:15378"/>
        <dbReference type="ChEBI" id="CHEBI:17821"/>
        <dbReference type="ChEBI" id="CHEBI:27468"/>
        <dbReference type="ChEBI" id="CHEBI:57540"/>
        <dbReference type="ChEBI" id="CHEBI:57945"/>
        <dbReference type="EC" id="1.3.1.1"/>
    </reaction>
</comment>
<dbReference type="SUPFAM" id="SSF51971">
    <property type="entry name" value="Nucleotide-binding domain"/>
    <property type="match status" value="1"/>
</dbReference>
<dbReference type="EMBL" id="VZDO01000022">
    <property type="protein sequence ID" value="KAB0676546.1"/>
    <property type="molecule type" value="Genomic_DNA"/>
</dbReference>
<dbReference type="Proteomes" id="UP000432089">
    <property type="component" value="Unassembled WGS sequence"/>
</dbReference>
<dbReference type="PANTHER" id="PTHR43073:SF2">
    <property type="entry name" value="DIHYDROPYRIMIDINE DEHYDROGENASE [NADP(+)]"/>
    <property type="match status" value="1"/>
</dbReference>
<evidence type="ECO:0000256" key="5">
    <source>
        <dbReference type="ARBA" id="ARBA00030119"/>
    </source>
</evidence>
<dbReference type="SUPFAM" id="SSF46548">
    <property type="entry name" value="alpha-helical ferredoxin"/>
    <property type="match status" value="1"/>
</dbReference>
<evidence type="ECO:0000256" key="1">
    <source>
        <dbReference type="ARBA" id="ARBA00001917"/>
    </source>
</evidence>
<dbReference type="EC" id="1.3.1.1" evidence="11"/>
<evidence type="ECO:0000256" key="6">
    <source>
        <dbReference type="ARBA" id="ARBA00032722"/>
    </source>
</evidence>
<keyword evidence="2" id="KW-0285">Flavoprotein</keyword>
<dbReference type="InterPro" id="IPR017896">
    <property type="entry name" value="4Fe4S_Fe-S-bd"/>
</dbReference>
<proteinExistence type="predicted"/>
<evidence type="ECO:0000256" key="11">
    <source>
        <dbReference type="ARBA" id="ARBA00049728"/>
    </source>
</evidence>
<comment type="subunit">
    <text evidence="10">Heterotetramer of 2 PreA and 2 PreT subunits.</text>
</comment>
<dbReference type="PROSITE" id="PS51379">
    <property type="entry name" value="4FE4S_FER_2"/>
    <property type="match status" value="1"/>
</dbReference>
<evidence type="ECO:0000256" key="4">
    <source>
        <dbReference type="ARBA" id="ARBA00023002"/>
    </source>
</evidence>
<dbReference type="InterPro" id="IPR036188">
    <property type="entry name" value="FAD/NAD-bd_sf"/>
</dbReference>
<evidence type="ECO:0000256" key="10">
    <source>
        <dbReference type="ARBA" id="ARBA00049714"/>
    </source>
</evidence>
<comment type="catalytic activity">
    <reaction evidence="8">
        <text>5,6-dihydrouracil + NAD(+) = uracil + NADH + H(+)</text>
        <dbReference type="Rhea" id="RHEA:20189"/>
        <dbReference type="ChEBI" id="CHEBI:15378"/>
        <dbReference type="ChEBI" id="CHEBI:15901"/>
        <dbReference type="ChEBI" id="CHEBI:17568"/>
        <dbReference type="ChEBI" id="CHEBI:57540"/>
        <dbReference type="ChEBI" id="CHEBI:57945"/>
        <dbReference type="EC" id="1.3.1.1"/>
    </reaction>
</comment>
<dbReference type="RefSeq" id="WP_150973231.1">
    <property type="nucleotide sequence ID" value="NZ_VZDO01000022.1"/>
</dbReference>
<evidence type="ECO:0000313" key="13">
    <source>
        <dbReference type="EMBL" id="KAB0676546.1"/>
    </source>
</evidence>
<dbReference type="InterPro" id="IPR028261">
    <property type="entry name" value="DPD_II"/>
</dbReference>
<comment type="function">
    <text evidence="9">Involved in pyrimidine base degradation. Catalyzes physiologically the reduction of uracil to 5,6-dihydrouracil (DHU) by using NADH as a specific cosubstrate. It also catalyzes the reverse reaction and the reduction of thymine to 5,6-dihydrothymine (DHT).</text>
</comment>